<feature type="non-terminal residue" evidence="2">
    <location>
        <position position="1"/>
    </location>
</feature>
<accession>X1TVD6</accession>
<dbReference type="InterPro" id="IPR011460">
    <property type="entry name" value="Lcl_C"/>
</dbReference>
<organism evidence="2">
    <name type="scientific">marine sediment metagenome</name>
    <dbReference type="NCBI Taxonomy" id="412755"/>
    <lineage>
        <taxon>unclassified sequences</taxon>
        <taxon>metagenomes</taxon>
        <taxon>ecological metagenomes</taxon>
    </lineage>
</organism>
<dbReference type="EMBL" id="BARW01033396">
    <property type="protein sequence ID" value="GAJ09318.1"/>
    <property type="molecule type" value="Genomic_DNA"/>
</dbReference>
<dbReference type="Pfam" id="PF07603">
    <property type="entry name" value="Lcl_C"/>
    <property type="match status" value="1"/>
</dbReference>
<feature type="domain" description="Lcl C-terminal" evidence="1">
    <location>
        <begin position="3"/>
        <end position="115"/>
    </location>
</feature>
<protein>
    <recommendedName>
        <fullName evidence="1">Lcl C-terminal domain-containing protein</fullName>
    </recommendedName>
</protein>
<evidence type="ECO:0000313" key="2">
    <source>
        <dbReference type="EMBL" id="GAJ09318.1"/>
    </source>
</evidence>
<comment type="caution">
    <text evidence="2">The sequence shown here is derived from an EMBL/GenBank/DDBJ whole genome shotgun (WGS) entry which is preliminary data.</text>
</comment>
<proteinExistence type="predicted"/>
<reference evidence="2" key="1">
    <citation type="journal article" date="2014" name="Front. Microbiol.">
        <title>High frequency of phylogenetically diverse reductive dehalogenase-homologous genes in deep subseafloor sedimentary metagenomes.</title>
        <authorList>
            <person name="Kawai M."/>
            <person name="Futagami T."/>
            <person name="Toyoda A."/>
            <person name="Takaki Y."/>
            <person name="Nishi S."/>
            <person name="Hori S."/>
            <person name="Arai W."/>
            <person name="Tsubouchi T."/>
            <person name="Morono Y."/>
            <person name="Uchiyama I."/>
            <person name="Ito T."/>
            <person name="Fujiyama A."/>
            <person name="Inagaki F."/>
            <person name="Takami H."/>
        </authorList>
    </citation>
    <scope>NUCLEOTIDE SEQUENCE</scope>
    <source>
        <strain evidence="2">Expedition CK06-06</strain>
    </source>
</reference>
<gene>
    <name evidence="2" type="ORF">S12H4_52611</name>
</gene>
<evidence type="ECO:0000259" key="1">
    <source>
        <dbReference type="Pfam" id="PF07603"/>
    </source>
</evidence>
<sequence length="117" mass="13524">DTIVIDEASGLMWYQGGSSRFMSYFDAKEWIIEQNSKGFGGYYDWRLPTAEEVISLLESSKKSNDMYIDPIFSQQQSWFWTGDKFNSNRAFVVRLPGALLVDSLLINFSYVRPVRSL</sequence>
<dbReference type="AlphaFoldDB" id="X1TVD6"/>
<name>X1TVD6_9ZZZZ</name>